<evidence type="ECO:0008006" key="3">
    <source>
        <dbReference type="Google" id="ProtNLM"/>
    </source>
</evidence>
<protein>
    <recommendedName>
        <fullName evidence="3">Initiator Replication protein</fullName>
    </recommendedName>
</protein>
<sequence length="362" mass="42565">MSKIDTRKIIRKEFKNLSKAEIIRFGNSFVDEFLFEGNKAVDIPINALRIIFNIVADLRNEQLRPQDKPQQLSLFEDEFETEHNTFASMKIKNSLISPSGSSKQVIQAIEFLTKFKMGWYTSTNSKGKEIKTYGGLITAPTYDERGYTSFLISSYWLKKLIVIPEYNSTLYNLVYNVKNNKHIIFAIWLAKIPYEGTTLKLSTFNEKFGVNYSTAKDFCGKFLKPVRQNLDKFSMISFNYSISGDKIHIKSYATKKISDETITEETQDTILVRQRLRYFKRRHQLTDEEMESLEYHYKSNYNNREWIENAYKIFVSDNRKQGRKSDGYKGQEFLKIFQEYIILVYRKSKTGEILPNSYPRII</sequence>
<dbReference type="AlphaFoldDB" id="A0A1G7F7U1"/>
<name>A0A1G7F7U1_9FLAO</name>
<proteinExistence type="predicted"/>
<dbReference type="Proteomes" id="UP000198517">
    <property type="component" value="Unassembled WGS sequence"/>
</dbReference>
<keyword evidence="2" id="KW-1185">Reference proteome</keyword>
<evidence type="ECO:0000313" key="2">
    <source>
        <dbReference type="Proteomes" id="UP000198517"/>
    </source>
</evidence>
<dbReference type="EMBL" id="FNAS01000020">
    <property type="protein sequence ID" value="SDE71962.1"/>
    <property type="molecule type" value="Genomic_DNA"/>
</dbReference>
<gene>
    <name evidence="1" type="ORF">SAMN05421544_12016</name>
</gene>
<dbReference type="OrthoDB" id="1269202at2"/>
<organism evidence="1 2">
    <name type="scientific">Riemerella columbipharyngis</name>
    <dbReference type="NCBI Taxonomy" id="1071918"/>
    <lineage>
        <taxon>Bacteria</taxon>
        <taxon>Pseudomonadati</taxon>
        <taxon>Bacteroidota</taxon>
        <taxon>Flavobacteriia</taxon>
        <taxon>Flavobacteriales</taxon>
        <taxon>Weeksellaceae</taxon>
        <taxon>Riemerella</taxon>
    </lineage>
</organism>
<evidence type="ECO:0000313" key="1">
    <source>
        <dbReference type="EMBL" id="SDE71962.1"/>
    </source>
</evidence>
<accession>A0A1G7F7U1</accession>
<dbReference type="RefSeq" id="WP_092737761.1">
    <property type="nucleotide sequence ID" value="NZ_FNAS01000020.1"/>
</dbReference>
<reference evidence="1 2" key="1">
    <citation type="submission" date="2016-10" db="EMBL/GenBank/DDBJ databases">
        <authorList>
            <person name="de Groot N.N."/>
        </authorList>
    </citation>
    <scope>NUCLEOTIDE SEQUENCE [LARGE SCALE GENOMIC DNA]</scope>
    <source>
        <strain evidence="1 2">DSM 24015</strain>
    </source>
</reference>